<protein>
    <recommendedName>
        <fullName evidence="5">PEP-CTERM sorting domain-containing protein</fullName>
    </recommendedName>
</protein>
<keyword evidence="4" id="KW-1185">Reference proteome</keyword>
<organism evidence="3 4">
    <name type="scientific">Oceanicoccus sagamiensis</name>
    <dbReference type="NCBI Taxonomy" id="716816"/>
    <lineage>
        <taxon>Bacteria</taxon>
        <taxon>Pseudomonadati</taxon>
        <taxon>Pseudomonadota</taxon>
        <taxon>Gammaproteobacteria</taxon>
        <taxon>Cellvibrionales</taxon>
        <taxon>Spongiibacteraceae</taxon>
        <taxon>Oceanicoccus</taxon>
    </lineage>
</organism>
<reference evidence="3 4" key="1">
    <citation type="submission" date="2016-11" db="EMBL/GenBank/DDBJ databases">
        <title>Trade-off between light-utilization and light-protection in marine flavobacteria.</title>
        <authorList>
            <person name="Kumagai Y."/>
        </authorList>
    </citation>
    <scope>NUCLEOTIDE SEQUENCE [LARGE SCALE GENOMIC DNA]</scope>
    <source>
        <strain evidence="3 4">NBRC 107125</strain>
    </source>
</reference>
<dbReference type="AlphaFoldDB" id="A0A1X9NCY9"/>
<dbReference type="RefSeq" id="WP_085758420.1">
    <property type="nucleotide sequence ID" value="NZ_CP019343.1"/>
</dbReference>
<gene>
    <name evidence="3" type="ORF">BST96_09195</name>
</gene>
<evidence type="ECO:0008006" key="5">
    <source>
        <dbReference type="Google" id="ProtNLM"/>
    </source>
</evidence>
<dbReference type="EMBL" id="CP019343">
    <property type="protein sequence ID" value="ARN74282.1"/>
    <property type="molecule type" value="Genomic_DNA"/>
</dbReference>
<dbReference type="KEGG" id="osg:BST96_09195"/>
<evidence type="ECO:0000313" key="3">
    <source>
        <dbReference type="EMBL" id="ARN74282.1"/>
    </source>
</evidence>
<accession>A0A1X9NCY9</accession>
<keyword evidence="1" id="KW-1133">Transmembrane helix</keyword>
<keyword evidence="1" id="KW-0812">Transmembrane</keyword>
<evidence type="ECO:0000313" key="4">
    <source>
        <dbReference type="Proteomes" id="UP000193450"/>
    </source>
</evidence>
<feature type="transmembrane region" description="Helical" evidence="1">
    <location>
        <begin position="222"/>
        <end position="241"/>
    </location>
</feature>
<keyword evidence="1" id="KW-0472">Membrane</keyword>
<feature type="chain" id="PRO_5012688406" description="PEP-CTERM sorting domain-containing protein" evidence="2">
    <location>
        <begin position="24"/>
        <end position="245"/>
    </location>
</feature>
<keyword evidence="2" id="KW-0732">Signal</keyword>
<name>A0A1X9NCY9_9GAMM</name>
<sequence length="245" mass="26380">MNYLKTITTKNFLLTGLFTAVVATPLFSQAVKASSIRYDFIGVVDELSDKKVDAADYGFSTGNILTGTLIIDDDHPDTDSNSAIGKYKEPNINFLFSISSSAGTLLYSDGNIADDITVKIENNHGSSSNPHDKFEIDDKSLRDAITPSGSGASIDFEKLVLKLEDDDNADAFNTTIPAAYPALDISNFVKKHEFEVKFKSSGKEVKLKGDVSAFSSSVVSAIPIPAAAWFFGSAILGLFGLKRKV</sequence>
<evidence type="ECO:0000256" key="1">
    <source>
        <dbReference type="SAM" id="Phobius"/>
    </source>
</evidence>
<feature type="signal peptide" evidence="2">
    <location>
        <begin position="1"/>
        <end position="23"/>
    </location>
</feature>
<proteinExistence type="predicted"/>
<dbReference type="Proteomes" id="UP000193450">
    <property type="component" value="Chromosome"/>
</dbReference>
<evidence type="ECO:0000256" key="2">
    <source>
        <dbReference type="SAM" id="SignalP"/>
    </source>
</evidence>